<gene>
    <name evidence="2" type="ORF">GCM10023095_20740</name>
</gene>
<dbReference type="InterPro" id="IPR041712">
    <property type="entry name" value="DHPS-like_MBL-fold"/>
</dbReference>
<dbReference type="Proteomes" id="UP001501321">
    <property type="component" value="Unassembled WGS sequence"/>
</dbReference>
<evidence type="ECO:0000313" key="2">
    <source>
        <dbReference type="EMBL" id="GAA4499896.1"/>
    </source>
</evidence>
<dbReference type="CDD" id="cd07713">
    <property type="entry name" value="DHPS-like_MBL-fold"/>
    <property type="match status" value="1"/>
</dbReference>
<keyword evidence="3" id="KW-1185">Reference proteome</keyword>
<dbReference type="EMBL" id="BAABFC010000013">
    <property type="protein sequence ID" value="GAA4499896.1"/>
    <property type="molecule type" value="Genomic_DNA"/>
</dbReference>
<protein>
    <submittedName>
        <fullName evidence="2">MBL fold metallo-hydrolase</fullName>
    </submittedName>
</protein>
<proteinExistence type="predicted"/>
<dbReference type="InterPro" id="IPR052926">
    <property type="entry name" value="Metallo-beta-lactamase_dom"/>
</dbReference>
<accession>A0ABP8QCS6</accession>
<evidence type="ECO:0000313" key="3">
    <source>
        <dbReference type="Proteomes" id="UP001501321"/>
    </source>
</evidence>
<reference evidence="3" key="1">
    <citation type="journal article" date="2019" name="Int. J. Syst. Evol. Microbiol.">
        <title>The Global Catalogue of Microorganisms (GCM) 10K type strain sequencing project: providing services to taxonomists for standard genome sequencing and annotation.</title>
        <authorList>
            <consortium name="The Broad Institute Genomics Platform"/>
            <consortium name="The Broad Institute Genome Sequencing Center for Infectious Disease"/>
            <person name="Wu L."/>
            <person name="Ma J."/>
        </authorList>
    </citation>
    <scope>NUCLEOTIDE SEQUENCE [LARGE SCALE GENOMIC DNA]</scope>
    <source>
        <strain evidence="3">JCM 32226</strain>
    </source>
</reference>
<dbReference type="RefSeq" id="WP_345012771.1">
    <property type="nucleotide sequence ID" value="NZ_BAABFC010000013.1"/>
</dbReference>
<sequence>MATELTLQVLCNNQAHPGLQAEHGWSCWLDDGQSPLLFDAGAGIGLQSNAARLGVDLQRCQHLLLSHGHWDHSGGLASLPDALLSRVQGHPDCLRPRVSRHVGKPVRQIGMPADLASRLGPLAHWGAEPLRFSDSMGSSGVIARPHTIEDSGGPFFWDEAGEAPDPIPDDQALWLATPAGLVVVLGCCHAGLVNTVQHLLSLTGLPRLAGVIGGLHLLHASQERLAFTRRWLGHWAPDFLCLGHCSGDPVIPYLAAALPTTQVRPIQAGDRYRFALRPCPLPPPSNEPHRP</sequence>
<dbReference type="PANTHER" id="PTHR13754:SF13">
    <property type="entry name" value="METALLO-BETA-LACTAMASE SUPERFAMILY PROTEIN (AFU_ORTHOLOGUE AFUA_3G07630)"/>
    <property type="match status" value="1"/>
</dbReference>
<evidence type="ECO:0000259" key="1">
    <source>
        <dbReference type="Pfam" id="PF00753"/>
    </source>
</evidence>
<name>A0ABP8QCS6_9GAMM</name>
<comment type="caution">
    <text evidence="2">The sequence shown here is derived from an EMBL/GenBank/DDBJ whole genome shotgun (WGS) entry which is preliminary data.</text>
</comment>
<dbReference type="Pfam" id="PF00753">
    <property type="entry name" value="Lactamase_B"/>
    <property type="match status" value="1"/>
</dbReference>
<dbReference type="PANTHER" id="PTHR13754">
    <property type="entry name" value="METALLO-BETA-LACTAMASE SUPERFAMILY PROTEIN"/>
    <property type="match status" value="1"/>
</dbReference>
<dbReference type="SUPFAM" id="SSF56281">
    <property type="entry name" value="Metallo-hydrolase/oxidoreductase"/>
    <property type="match status" value="1"/>
</dbReference>
<dbReference type="InterPro" id="IPR036866">
    <property type="entry name" value="RibonucZ/Hydroxyglut_hydro"/>
</dbReference>
<dbReference type="Gene3D" id="3.60.15.10">
    <property type="entry name" value="Ribonuclease Z/Hydroxyacylglutathione hydrolase-like"/>
    <property type="match status" value="1"/>
</dbReference>
<dbReference type="InterPro" id="IPR001279">
    <property type="entry name" value="Metallo-B-lactamas"/>
</dbReference>
<organism evidence="2 3">
    <name type="scientific">Pseudaeromonas paramecii</name>
    <dbReference type="NCBI Taxonomy" id="2138166"/>
    <lineage>
        <taxon>Bacteria</taxon>
        <taxon>Pseudomonadati</taxon>
        <taxon>Pseudomonadota</taxon>
        <taxon>Gammaproteobacteria</taxon>
        <taxon>Aeromonadales</taxon>
        <taxon>Aeromonadaceae</taxon>
        <taxon>Pseudaeromonas</taxon>
    </lineage>
</organism>
<feature type="domain" description="Metallo-beta-lactamase" evidence="1">
    <location>
        <begin position="28"/>
        <end position="82"/>
    </location>
</feature>